<accession>X1RRX1</accession>
<feature type="non-terminal residue" evidence="1">
    <location>
        <position position="1"/>
    </location>
</feature>
<dbReference type="Gene3D" id="2.60.40.1180">
    <property type="entry name" value="Golgi alpha-mannosidase II"/>
    <property type="match status" value="1"/>
</dbReference>
<proteinExistence type="predicted"/>
<reference evidence="1" key="1">
    <citation type="journal article" date="2014" name="Front. Microbiol.">
        <title>High frequency of phylogenetically diverse reductive dehalogenase-homologous genes in deep subseafloor sedimentary metagenomes.</title>
        <authorList>
            <person name="Kawai M."/>
            <person name="Futagami T."/>
            <person name="Toyoda A."/>
            <person name="Takaki Y."/>
            <person name="Nishi S."/>
            <person name="Hori S."/>
            <person name="Arai W."/>
            <person name="Tsubouchi T."/>
            <person name="Morono Y."/>
            <person name="Uchiyama I."/>
            <person name="Ito T."/>
            <person name="Fujiyama A."/>
            <person name="Inagaki F."/>
            <person name="Takami H."/>
        </authorList>
    </citation>
    <scope>NUCLEOTIDE SEQUENCE</scope>
    <source>
        <strain evidence="1">Expedition CK06-06</strain>
    </source>
</reference>
<dbReference type="EMBL" id="BARV01038282">
    <property type="protein sequence ID" value="GAI58269.1"/>
    <property type="molecule type" value="Genomic_DNA"/>
</dbReference>
<gene>
    <name evidence="1" type="ORF">S06H3_59020</name>
</gene>
<evidence type="ECO:0008006" key="2">
    <source>
        <dbReference type="Google" id="ProtNLM"/>
    </source>
</evidence>
<evidence type="ECO:0000313" key="1">
    <source>
        <dbReference type="EMBL" id="GAI58269.1"/>
    </source>
</evidence>
<comment type="caution">
    <text evidence="1">The sequence shown here is derived from an EMBL/GenBank/DDBJ whole genome shotgun (WGS) entry which is preliminary data.</text>
</comment>
<name>X1RRX1_9ZZZZ</name>
<dbReference type="InterPro" id="IPR013780">
    <property type="entry name" value="Glyco_hydro_b"/>
</dbReference>
<sequence>KLCNVDPDFLIVRSKDTSIKTQLNLEYEQKPFEYGSCWFQGREMNLDEVKAYALLIYLSAGDVFLGDDLGTLNNTGINLIKKVLETPLANSAIPVDLFAGHDTLPGKWVAEEKDFWFIGIFNWEEDTANISVDLQELGIKEYTSIESFWEKKKIFPGEKIINISLKPRSCEGLRINKLSSGV</sequence>
<dbReference type="AlphaFoldDB" id="X1RRX1"/>
<protein>
    <recommendedName>
        <fullName evidence="2">Alpha galactosidase C-terminal beta sandwich domain-containing protein</fullName>
    </recommendedName>
</protein>
<organism evidence="1">
    <name type="scientific">marine sediment metagenome</name>
    <dbReference type="NCBI Taxonomy" id="412755"/>
    <lineage>
        <taxon>unclassified sequences</taxon>
        <taxon>metagenomes</taxon>
        <taxon>ecological metagenomes</taxon>
    </lineage>
</organism>